<keyword evidence="3" id="KW-1185">Reference proteome</keyword>
<feature type="region of interest" description="Disordered" evidence="1">
    <location>
        <begin position="1"/>
        <end position="27"/>
    </location>
</feature>
<dbReference type="AlphaFoldDB" id="A0AAW2BVB9"/>
<organism evidence="2 3">
    <name type="scientific">Lithocarpus litseifolius</name>
    <dbReference type="NCBI Taxonomy" id="425828"/>
    <lineage>
        <taxon>Eukaryota</taxon>
        <taxon>Viridiplantae</taxon>
        <taxon>Streptophyta</taxon>
        <taxon>Embryophyta</taxon>
        <taxon>Tracheophyta</taxon>
        <taxon>Spermatophyta</taxon>
        <taxon>Magnoliopsida</taxon>
        <taxon>eudicotyledons</taxon>
        <taxon>Gunneridae</taxon>
        <taxon>Pentapetalae</taxon>
        <taxon>rosids</taxon>
        <taxon>fabids</taxon>
        <taxon>Fagales</taxon>
        <taxon>Fagaceae</taxon>
        <taxon>Lithocarpus</taxon>
    </lineage>
</organism>
<gene>
    <name evidence="2" type="ORF">SO802_028983</name>
</gene>
<proteinExistence type="predicted"/>
<reference evidence="2 3" key="1">
    <citation type="submission" date="2024-01" db="EMBL/GenBank/DDBJ databases">
        <title>A telomere-to-telomere, gap-free genome of sweet tea (Lithocarpus litseifolius).</title>
        <authorList>
            <person name="Zhou J."/>
        </authorList>
    </citation>
    <scope>NUCLEOTIDE SEQUENCE [LARGE SCALE GENOMIC DNA]</scope>
    <source>
        <strain evidence="2">Zhou-2022a</strain>
        <tissue evidence="2">Leaf</tissue>
    </source>
</reference>
<comment type="caution">
    <text evidence="2">The sequence shown here is derived from an EMBL/GenBank/DDBJ whole genome shotgun (WGS) entry which is preliminary data.</text>
</comment>
<dbReference type="EMBL" id="JAZDWU010000010">
    <property type="protein sequence ID" value="KAK9988744.1"/>
    <property type="molecule type" value="Genomic_DNA"/>
</dbReference>
<protein>
    <submittedName>
        <fullName evidence="2">Uncharacterized protein</fullName>
    </submittedName>
</protein>
<evidence type="ECO:0000256" key="1">
    <source>
        <dbReference type="SAM" id="MobiDB-lite"/>
    </source>
</evidence>
<evidence type="ECO:0000313" key="3">
    <source>
        <dbReference type="Proteomes" id="UP001459277"/>
    </source>
</evidence>
<evidence type="ECO:0000313" key="2">
    <source>
        <dbReference type="EMBL" id="KAK9988744.1"/>
    </source>
</evidence>
<name>A0AAW2BVB9_9ROSI</name>
<dbReference type="Proteomes" id="UP001459277">
    <property type="component" value="Unassembled WGS sequence"/>
</dbReference>
<feature type="compositionally biased region" description="Basic and acidic residues" evidence="1">
    <location>
        <begin position="7"/>
        <end position="21"/>
    </location>
</feature>
<accession>A0AAW2BVB9</accession>
<sequence length="108" mass="12326">MEYNCQEDSKSSSEGSDRSVQNDDMGTGRSYECVCVAREVSSKADENYVNLRSYTSIQSYPPHYNSTAPEVQVRKASSRNIGWDDEDCRDSGRNRWGNAIHFIQRCEN</sequence>